<feature type="signal peptide" evidence="2">
    <location>
        <begin position="1"/>
        <end position="18"/>
    </location>
</feature>
<dbReference type="Gene3D" id="3.10.100.10">
    <property type="entry name" value="Mannose-Binding Protein A, subunit A"/>
    <property type="match status" value="2"/>
</dbReference>
<sequence>MRPLLGALFFLFPLVAQAFHARTTCEYSKKGEDCFHFDSRFVAFSEAQDNCRALGGQLASIRNYYENQIVSHESYRLFHDLGVRSHHFWIGGVFSHSVWSWVDGFRLSYQNFGHPKDLHHPSFACLSIEATNGFNYKAPWVPLFCNHKAPFICELTKGEAVPTPTQPSPKTTTTTTEEVTTTSSTTKPTTTTTSTTTTTPAPTTTTTVKSDICHSKPCFEKHVYLVNHVRLSWSDAEKHCQSKGGHLASILSRDEGDFFASVIEKSHIGFDVWLGAHRIHNTFEWVDGSKWEYTNFHEDQPNDLVQNNCLEARSHSWLSIDHLIQIFDASLRKWVNYDCEKKYPSICKVPL</sequence>
<dbReference type="Pfam" id="PF00059">
    <property type="entry name" value="Lectin_C"/>
    <property type="match status" value="2"/>
</dbReference>
<dbReference type="SUPFAM" id="SSF56436">
    <property type="entry name" value="C-type lectin-like"/>
    <property type="match status" value="2"/>
</dbReference>
<organism evidence="4 5">
    <name type="scientific">Steinernema hermaphroditum</name>
    <dbReference type="NCBI Taxonomy" id="289476"/>
    <lineage>
        <taxon>Eukaryota</taxon>
        <taxon>Metazoa</taxon>
        <taxon>Ecdysozoa</taxon>
        <taxon>Nematoda</taxon>
        <taxon>Chromadorea</taxon>
        <taxon>Rhabditida</taxon>
        <taxon>Tylenchina</taxon>
        <taxon>Panagrolaimomorpha</taxon>
        <taxon>Strongyloidoidea</taxon>
        <taxon>Steinernematidae</taxon>
        <taxon>Steinernema</taxon>
    </lineage>
</organism>
<proteinExistence type="predicted"/>
<feature type="region of interest" description="Disordered" evidence="1">
    <location>
        <begin position="160"/>
        <end position="206"/>
    </location>
</feature>
<dbReference type="InterPro" id="IPR050111">
    <property type="entry name" value="C-type_lectin/snaclec_domain"/>
</dbReference>
<dbReference type="InterPro" id="IPR016187">
    <property type="entry name" value="CTDL_fold"/>
</dbReference>
<feature type="chain" id="PRO_5041368556" description="C-type lectin domain-containing protein" evidence="2">
    <location>
        <begin position="19"/>
        <end position="351"/>
    </location>
</feature>
<comment type="caution">
    <text evidence="4">The sequence shown here is derived from an EMBL/GenBank/DDBJ whole genome shotgun (WGS) entry which is preliminary data.</text>
</comment>
<reference evidence="4" key="1">
    <citation type="submission" date="2023-06" db="EMBL/GenBank/DDBJ databases">
        <title>Genomic analysis of the entomopathogenic nematode Steinernema hermaphroditum.</title>
        <authorList>
            <person name="Schwarz E.M."/>
            <person name="Heppert J.K."/>
            <person name="Baniya A."/>
            <person name="Schwartz H.T."/>
            <person name="Tan C.-H."/>
            <person name="Antoshechkin I."/>
            <person name="Sternberg P.W."/>
            <person name="Goodrich-Blair H."/>
            <person name="Dillman A.R."/>
        </authorList>
    </citation>
    <scope>NUCLEOTIDE SEQUENCE</scope>
    <source>
        <strain evidence="4">PS9179</strain>
        <tissue evidence="4">Whole animal</tissue>
    </source>
</reference>
<dbReference type="EMBL" id="JAUCMV010000003">
    <property type="protein sequence ID" value="KAK0412071.1"/>
    <property type="molecule type" value="Genomic_DNA"/>
</dbReference>
<gene>
    <name evidence="4" type="ORF">QR680_006018</name>
</gene>
<keyword evidence="5" id="KW-1185">Reference proteome</keyword>
<feature type="domain" description="C-type lectin" evidence="3">
    <location>
        <begin position="30"/>
        <end position="154"/>
    </location>
</feature>
<evidence type="ECO:0000313" key="4">
    <source>
        <dbReference type="EMBL" id="KAK0412071.1"/>
    </source>
</evidence>
<keyword evidence="2" id="KW-0732">Signal</keyword>
<evidence type="ECO:0000256" key="1">
    <source>
        <dbReference type="SAM" id="MobiDB-lite"/>
    </source>
</evidence>
<evidence type="ECO:0000259" key="3">
    <source>
        <dbReference type="PROSITE" id="PS50041"/>
    </source>
</evidence>
<feature type="domain" description="C-type lectin" evidence="3">
    <location>
        <begin position="219"/>
        <end position="348"/>
    </location>
</feature>
<dbReference type="PROSITE" id="PS50041">
    <property type="entry name" value="C_TYPE_LECTIN_2"/>
    <property type="match status" value="2"/>
</dbReference>
<feature type="compositionally biased region" description="Low complexity" evidence="1">
    <location>
        <begin position="168"/>
        <end position="206"/>
    </location>
</feature>
<dbReference type="PANTHER" id="PTHR22803">
    <property type="entry name" value="MANNOSE, PHOSPHOLIPASE, LECTIN RECEPTOR RELATED"/>
    <property type="match status" value="1"/>
</dbReference>
<protein>
    <recommendedName>
        <fullName evidence="3">C-type lectin domain-containing protein</fullName>
    </recommendedName>
</protein>
<evidence type="ECO:0000313" key="5">
    <source>
        <dbReference type="Proteomes" id="UP001175271"/>
    </source>
</evidence>
<evidence type="ECO:0000256" key="2">
    <source>
        <dbReference type="SAM" id="SignalP"/>
    </source>
</evidence>
<dbReference type="CDD" id="cd00037">
    <property type="entry name" value="CLECT"/>
    <property type="match status" value="2"/>
</dbReference>
<dbReference type="InterPro" id="IPR016186">
    <property type="entry name" value="C-type_lectin-like/link_sf"/>
</dbReference>
<name>A0AA39HU33_9BILA</name>
<dbReference type="Proteomes" id="UP001175271">
    <property type="component" value="Unassembled WGS sequence"/>
</dbReference>
<dbReference type="AlphaFoldDB" id="A0AA39HU33"/>
<dbReference type="InterPro" id="IPR001304">
    <property type="entry name" value="C-type_lectin-like"/>
</dbReference>
<accession>A0AA39HU33</accession>
<dbReference type="SMART" id="SM00034">
    <property type="entry name" value="CLECT"/>
    <property type="match status" value="2"/>
</dbReference>